<organism evidence="4 5">
    <name type="scientific">Phaedon cochleariae</name>
    <name type="common">Mustard beetle</name>
    <dbReference type="NCBI Taxonomy" id="80249"/>
    <lineage>
        <taxon>Eukaryota</taxon>
        <taxon>Metazoa</taxon>
        <taxon>Ecdysozoa</taxon>
        <taxon>Arthropoda</taxon>
        <taxon>Hexapoda</taxon>
        <taxon>Insecta</taxon>
        <taxon>Pterygota</taxon>
        <taxon>Neoptera</taxon>
        <taxon>Endopterygota</taxon>
        <taxon>Coleoptera</taxon>
        <taxon>Polyphaga</taxon>
        <taxon>Cucujiformia</taxon>
        <taxon>Chrysomeloidea</taxon>
        <taxon>Chrysomelidae</taxon>
        <taxon>Chrysomelinae</taxon>
        <taxon>Chrysomelini</taxon>
        <taxon>Phaedon</taxon>
    </lineage>
</organism>
<dbReference type="PANTHER" id="PTHR23240:SF8">
    <property type="entry name" value="PROTEIN ARTEMIS"/>
    <property type="match status" value="1"/>
</dbReference>
<keyword evidence="2" id="KW-0378">Hydrolase</keyword>
<dbReference type="SUPFAM" id="SSF56281">
    <property type="entry name" value="Metallo-hydrolase/oxidoreductase"/>
    <property type="match status" value="1"/>
</dbReference>
<dbReference type="Proteomes" id="UP001153737">
    <property type="component" value="Chromosome 2"/>
</dbReference>
<evidence type="ECO:0000256" key="3">
    <source>
        <dbReference type="ARBA" id="ARBA00022839"/>
    </source>
</evidence>
<keyword evidence="3" id="KW-0269">Exonuclease</keyword>
<accession>A0A9P0GS67</accession>
<dbReference type="GO" id="GO:0036297">
    <property type="term" value="P:interstrand cross-link repair"/>
    <property type="evidence" value="ECO:0007669"/>
    <property type="project" value="TreeGrafter"/>
</dbReference>
<sequence>MSTFGGKIQEYPEISVDRFDKENVHSTAYFLSHCHTDHMVGLSNFHFQEQMVEKFKYLYASQITCVIISKMYPYIKRNLKELSLYSPTTIHLKKCAFSVTPIPAGHCPGSVMFLFEGEKCVLYTGDYRINKNDIPKFKPFYDTFGRKKAIHKMYLDTTFFSRKYPYFPRRDESLRELCKIIKEWTQSGKQFIIKLNTSAKYGYEYLFNEIWKQTNMSIHVSEDVYNFYMLVPEMDKSVTLDGSTTQIHCKCNYPDICDFKLDSFVKPIKISAFRWTEEQLKEGLSNCETETHYVCYSTHASYEEGVHLIRFIRPKEIEACVKHDDPNFNKEMLKLIDDLLEEINENQVDERLTPKLFDVEAVGGKKPKRKNTYDKSCDYLNIMDSPPRQMNFDENLQGFDSACQLESKNFSKGINSTNYKTEDISIVSEILSPVRNIEITSNTDGNEFSIEKSDEHSVLLDFLESPCRSQNLENLEADKPDFLIEDTDESCENSILMNIIDSGSSDLGISERNENISEEASIIFSIIGDYPPNKRKK</sequence>
<keyword evidence="5" id="KW-1185">Reference proteome</keyword>
<keyword evidence="1" id="KW-0540">Nuclease</keyword>
<evidence type="ECO:0000256" key="1">
    <source>
        <dbReference type="ARBA" id="ARBA00022722"/>
    </source>
</evidence>
<dbReference type="Gene3D" id="3.40.50.12650">
    <property type="match status" value="1"/>
</dbReference>
<dbReference type="Gene3D" id="3.60.15.10">
    <property type="entry name" value="Ribonuclease Z/Hydroxyacylglutathione hydrolase-like"/>
    <property type="match status" value="1"/>
</dbReference>
<dbReference type="GO" id="GO:0035312">
    <property type="term" value="F:5'-3' DNA exonuclease activity"/>
    <property type="evidence" value="ECO:0007669"/>
    <property type="project" value="TreeGrafter"/>
</dbReference>
<evidence type="ECO:0000313" key="5">
    <source>
        <dbReference type="Proteomes" id="UP001153737"/>
    </source>
</evidence>
<dbReference type="GO" id="GO:0006303">
    <property type="term" value="P:double-strand break repair via nonhomologous end joining"/>
    <property type="evidence" value="ECO:0007669"/>
    <property type="project" value="TreeGrafter"/>
</dbReference>
<proteinExistence type="predicted"/>
<dbReference type="AlphaFoldDB" id="A0A9P0GS67"/>
<evidence type="ECO:0008006" key="6">
    <source>
        <dbReference type="Google" id="ProtNLM"/>
    </source>
</evidence>
<evidence type="ECO:0000313" key="4">
    <source>
        <dbReference type="EMBL" id="CAH1155960.1"/>
    </source>
</evidence>
<evidence type="ECO:0000256" key="2">
    <source>
        <dbReference type="ARBA" id="ARBA00022801"/>
    </source>
</evidence>
<dbReference type="PANTHER" id="PTHR23240">
    <property type="entry name" value="DNA CROSS-LINK REPAIR PROTEIN PSO2/SNM1-RELATED"/>
    <property type="match status" value="1"/>
</dbReference>
<name>A0A9P0GS67_PHACE</name>
<dbReference type="GO" id="GO:0003684">
    <property type="term" value="F:damaged DNA binding"/>
    <property type="evidence" value="ECO:0007669"/>
    <property type="project" value="TreeGrafter"/>
</dbReference>
<dbReference type="EMBL" id="OU896708">
    <property type="protein sequence ID" value="CAH1155960.1"/>
    <property type="molecule type" value="Genomic_DNA"/>
</dbReference>
<reference evidence="4" key="1">
    <citation type="submission" date="2022-01" db="EMBL/GenBank/DDBJ databases">
        <authorList>
            <person name="King R."/>
        </authorList>
    </citation>
    <scope>NUCLEOTIDE SEQUENCE</scope>
</reference>
<dbReference type="GO" id="GO:0000723">
    <property type="term" value="P:telomere maintenance"/>
    <property type="evidence" value="ECO:0007669"/>
    <property type="project" value="TreeGrafter"/>
</dbReference>
<gene>
    <name evidence="4" type="ORF">PHAECO_LOCUS6629</name>
</gene>
<protein>
    <recommendedName>
        <fullName evidence="6">Protein artemis</fullName>
    </recommendedName>
</protein>
<reference evidence="4" key="2">
    <citation type="submission" date="2022-10" db="EMBL/GenBank/DDBJ databases">
        <authorList>
            <consortium name="ENA_rothamsted_submissions"/>
            <consortium name="culmorum"/>
            <person name="King R."/>
        </authorList>
    </citation>
    <scope>NUCLEOTIDE SEQUENCE</scope>
</reference>
<dbReference type="OrthoDB" id="262529at2759"/>
<dbReference type="InterPro" id="IPR036866">
    <property type="entry name" value="RibonucZ/Hydroxyglut_hydro"/>
</dbReference>